<accession>A0ABT8R4Z3</accession>
<dbReference type="EMBL" id="JAUKPO010000003">
    <property type="protein sequence ID" value="MDO1446308.1"/>
    <property type="molecule type" value="Genomic_DNA"/>
</dbReference>
<evidence type="ECO:0000313" key="3">
    <source>
        <dbReference type="Proteomes" id="UP001168528"/>
    </source>
</evidence>
<gene>
    <name evidence="2" type="ORF">Q0590_08595</name>
</gene>
<proteinExistence type="predicted"/>
<name>A0ABT8R4Z3_9BACT</name>
<protein>
    <submittedName>
        <fullName evidence="2">GWxTD domain-containing protein</fullName>
    </submittedName>
</protein>
<sequence>MRYLIVVALTLLLWNCSRTPRTSNRQDAGFTGEIPFTFKNKTLDNDSTIRVYMNVEMKRIPEGYSVSQFLSDYSFSYSVVQEYASKEVLASRNLTFSDQTVKKIAPGTFTLFFDVYKLSIPSAVLWLQITDTKTSQKIRNDVVLRFNTNKFSDEFAVFNEAGDLPYVKHYFYATDTLQIKDLRSTEKQMIVTRYNHDFDPALSPMATAGKNVAKTLEIDTTFMLPTNQTFVLGQPGLYFFQDDTSANAGVGLLIVDKRFPRMTRPEDLVEPLIYISTNNEIKEIASTTAPKRTLDTYWLRLTNNNESKARRTIRAYYRRVTQANELFTTYKEGWKTDMGMVYIVFGRPDQVARSKDKEVWTYTQNSNFSEINFTFVRRPNQFVENHYELMRYVEYEPIWYPTVEEWRTGIVER</sequence>
<keyword evidence="3" id="KW-1185">Reference proteome</keyword>
<dbReference type="Proteomes" id="UP001168528">
    <property type="component" value="Unassembled WGS sequence"/>
</dbReference>
<dbReference type="RefSeq" id="WP_302037103.1">
    <property type="nucleotide sequence ID" value="NZ_JAUKPO010000003.1"/>
</dbReference>
<dbReference type="InterPro" id="IPR030959">
    <property type="entry name" value="GWxTD_dom"/>
</dbReference>
<feature type="domain" description="GWxTD" evidence="1">
    <location>
        <begin position="236"/>
        <end position="408"/>
    </location>
</feature>
<evidence type="ECO:0000259" key="1">
    <source>
        <dbReference type="Pfam" id="PF20094"/>
    </source>
</evidence>
<dbReference type="NCBIfam" id="TIGR04514">
    <property type="entry name" value="GWxTD_dom"/>
    <property type="match status" value="1"/>
</dbReference>
<evidence type="ECO:0000313" key="2">
    <source>
        <dbReference type="EMBL" id="MDO1446308.1"/>
    </source>
</evidence>
<comment type="caution">
    <text evidence="2">The sequence shown here is derived from an EMBL/GenBank/DDBJ whole genome shotgun (WGS) entry which is preliminary data.</text>
</comment>
<organism evidence="2 3">
    <name type="scientific">Rhodocytophaga aerolata</name>
    <dbReference type="NCBI Taxonomy" id="455078"/>
    <lineage>
        <taxon>Bacteria</taxon>
        <taxon>Pseudomonadati</taxon>
        <taxon>Bacteroidota</taxon>
        <taxon>Cytophagia</taxon>
        <taxon>Cytophagales</taxon>
        <taxon>Rhodocytophagaceae</taxon>
        <taxon>Rhodocytophaga</taxon>
    </lineage>
</organism>
<reference evidence="2" key="1">
    <citation type="submission" date="2023-07" db="EMBL/GenBank/DDBJ databases">
        <title>The genome sequence of Rhodocytophaga aerolata KACC 12507.</title>
        <authorList>
            <person name="Zhang X."/>
        </authorList>
    </citation>
    <scope>NUCLEOTIDE SEQUENCE</scope>
    <source>
        <strain evidence="2">KACC 12507</strain>
    </source>
</reference>
<dbReference type="Pfam" id="PF20094">
    <property type="entry name" value="GWxTD_dom"/>
    <property type="match status" value="1"/>
</dbReference>